<dbReference type="InterPro" id="IPR012094">
    <property type="entry name" value="tRNA_Ile_lys_synt"/>
</dbReference>
<dbReference type="GO" id="GO:0005524">
    <property type="term" value="F:ATP binding"/>
    <property type="evidence" value="ECO:0007669"/>
    <property type="project" value="UniProtKB-KW"/>
</dbReference>
<dbReference type="EMBL" id="FOXB01000014">
    <property type="protein sequence ID" value="SFP30478.1"/>
    <property type="molecule type" value="Genomic_DNA"/>
</dbReference>
<keyword evidence="1 6" id="KW-0436">Ligase</keyword>
<name>A0A1I5P8N8_9BACT</name>
<dbReference type="Pfam" id="PF01171">
    <property type="entry name" value="ATP_bind_3"/>
    <property type="match status" value="1"/>
</dbReference>
<dbReference type="InterPro" id="IPR012795">
    <property type="entry name" value="tRNA_Ile_lys_synt_N"/>
</dbReference>
<accession>A0A1I5P8N8</accession>
<comment type="similarity">
    <text evidence="6">Belongs to the tRNA(Ile)-lysidine synthase family.</text>
</comment>
<evidence type="ECO:0000259" key="7">
    <source>
        <dbReference type="Pfam" id="PF01171"/>
    </source>
</evidence>
<dbReference type="OrthoDB" id="5289653at2"/>
<dbReference type="GO" id="GO:0005737">
    <property type="term" value="C:cytoplasm"/>
    <property type="evidence" value="ECO:0007669"/>
    <property type="project" value="UniProtKB-SubCell"/>
</dbReference>
<dbReference type="Gene3D" id="3.40.50.620">
    <property type="entry name" value="HUPs"/>
    <property type="match status" value="1"/>
</dbReference>
<keyword evidence="2 6" id="KW-0819">tRNA processing</keyword>
<dbReference type="GO" id="GO:0006400">
    <property type="term" value="P:tRNA modification"/>
    <property type="evidence" value="ECO:0007669"/>
    <property type="project" value="UniProtKB-UniRule"/>
</dbReference>
<evidence type="ECO:0000256" key="5">
    <source>
        <dbReference type="ARBA" id="ARBA00048539"/>
    </source>
</evidence>
<comment type="catalytic activity">
    <reaction evidence="5 6">
        <text>cytidine(34) in tRNA(Ile2) + L-lysine + ATP = lysidine(34) in tRNA(Ile2) + AMP + diphosphate + H(+)</text>
        <dbReference type="Rhea" id="RHEA:43744"/>
        <dbReference type="Rhea" id="RHEA-COMP:10625"/>
        <dbReference type="Rhea" id="RHEA-COMP:10670"/>
        <dbReference type="ChEBI" id="CHEBI:15378"/>
        <dbReference type="ChEBI" id="CHEBI:30616"/>
        <dbReference type="ChEBI" id="CHEBI:32551"/>
        <dbReference type="ChEBI" id="CHEBI:33019"/>
        <dbReference type="ChEBI" id="CHEBI:82748"/>
        <dbReference type="ChEBI" id="CHEBI:83665"/>
        <dbReference type="ChEBI" id="CHEBI:456215"/>
        <dbReference type="EC" id="6.3.4.19"/>
    </reaction>
</comment>
<keyword evidence="9" id="KW-1185">Reference proteome</keyword>
<proteinExistence type="inferred from homology"/>
<comment type="caution">
    <text evidence="6">Lacks conserved residue(s) required for the propagation of feature annotation.</text>
</comment>
<evidence type="ECO:0000313" key="9">
    <source>
        <dbReference type="Proteomes" id="UP000199227"/>
    </source>
</evidence>
<dbReference type="SUPFAM" id="SSF52402">
    <property type="entry name" value="Adenine nucleotide alpha hydrolases-like"/>
    <property type="match status" value="1"/>
</dbReference>
<dbReference type="EC" id="6.3.4.19" evidence="6"/>
<evidence type="ECO:0000256" key="4">
    <source>
        <dbReference type="ARBA" id="ARBA00022840"/>
    </source>
</evidence>
<sequence>MLLEPSSLKILKNRKNLLAFSAGVDSTALYHLLKEENIDFDIAIVNYKVREQSEKEVEYALQLANSDNRKCHLLEIELSGKNFEYNARNIRYKFFEELIEKYNYNNLITAHQLDDMLEWSLMQLCKGCGLAELIGMQPIESRESYNIVRPLLFTPKKSLLELLETKKIKYFLDHTNQSDSFKRNRFRKYAASFLMEESSSGIAKSFKILLQEKANCFPPPYIYFQSKKFYCIKTPTDDKLLIHHIDTLLKKEGYIASSAQREHILNSRSAVIGGEWCIEINDKLTYISAYIKPGKIKMPKWFKERCRELKIGSKVRPYLFDSVNFEELFSLLEIETF</sequence>
<evidence type="ECO:0000256" key="2">
    <source>
        <dbReference type="ARBA" id="ARBA00022694"/>
    </source>
</evidence>
<comment type="subcellular location">
    <subcellularLocation>
        <location evidence="6">Cytoplasm</location>
    </subcellularLocation>
</comment>
<protein>
    <recommendedName>
        <fullName evidence="6">tRNA(Ile)-lysidine synthase</fullName>
        <ecNumber evidence="6">6.3.4.19</ecNumber>
    </recommendedName>
    <alternativeName>
        <fullName evidence="6">tRNA(Ile)-2-lysyl-cytidine synthase</fullName>
    </alternativeName>
    <alternativeName>
        <fullName evidence="6">tRNA(Ile)-lysidine synthetase</fullName>
    </alternativeName>
</protein>
<dbReference type="NCBIfam" id="TIGR02432">
    <property type="entry name" value="lysidine_TilS_N"/>
    <property type="match status" value="1"/>
</dbReference>
<reference evidence="8 9" key="1">
    <citation type="submission" date="2016-10" db="EMBL/GenBank/DDBJ databases">
        <authorList>
            <person name="de Groot N.N."/>
        </authorList>
    </citation>
    <scope>NUCLEOTIDE SEQUENCE [LARGE SCALE GENOMIC DNA]</scope>
    <source>
        <strain evidence="8 9">EP1-55-1</strain>
    </source>
</reference>
<evidence type="ECO:0000313" key="8">
    <source>
        <dbReference type="EMBL" id="SFP30478.1"/>
    </source>
</evidence>
<organism evidence="8 9">
    <name type="scientific">Hydrogenimonas thermophila</name>
    <dbReference type="NCBI Taxonomy" id="223786"/>
    <lineage>
        <taxon>Bacteria</taxon>
        <taxon>Pseudomonadati</taxon>
        <taxon>Campylobacterota</taxon>
        <taxon>Epsilonproteobacteria</taxon>
        <taxon>Campylobacterales</taxon>
        <taxon>Hydrogenimonadaceae</taxon>
        <taxon>Hydrogenimonas</taxon>
    </lineage>
</organism>
<gene>
    <name evidence="6" type="primary">tilS</name>
    <name evidence="8" type="ORF">SAMN05216234_11422</name>
</gene>
<dbReference type="RefSeq" id="WP_092912158.1">
    <property type="nucleotide sequence ID" value="NZ_CP136592.1"/>
</dbReference>
<keyword evidence="3" id="KW-0547">Nucleotide-binding</keyword>
<keyword evidence="4" id="KW-0067">ATP-binding</keyword>
<dbReference type="InterPro" id="IPR011063">
    <property type="entry name" value="TilS/TtcA_N"/>
</dbReference>
<evidence type="ECO:0000256" key="3">
    <source>
        <dbReference type="ARBA" id="ARBA00022741"/>
    </source>
</evidence>
<dbReference type="STRING" id="223786.SAMN05216234_11422"/>
<dbReference type="PANTHER" id="PTHR43033:SF1">
    <property type="entry name" value="TRNA(ILE)-LYSIDINE SYNTHASE-RELATED"/>
    <property type="match status" value="1"/>
</dbReference>
<evidence type="ECO:0000256" key="6">
    <source>
        <dbReference type="HAMAP-Rule" id="MF_01161"/>
    </source>
</evidence>
<dbReference type="AlphaFoldDB" id="A0A1I5P8N8"/>
<feature type="domain" description="tRNA(Ile)-lysidine/2-thiocytidine synthase N-terminal" evidence="7">
    <location>
        <begin position="16"/>
        <end position="188"/>
    </location>
</feature>
<dbReference type="GO" id="GO:0032267">
    <property type="term" value="F:tRNA(Ile)-lysidine synthase activity"/>
    <property type="evidence" value="ECO:0007669"/>
    <property type="project" value="UniProtKB-EC"/>
</dbReference>
<dbReference type="Proteomes" id="UP000199227">
    <property type="component" value="Unassembled WGS sequence"/>
</dbReference>
<evidence type="ECO:0000256" key="1">
    <source>
        <dbReference type="ARBA" id="ARBA00022598"/>
    </source>
</evidence>
<keyword evidence="6" id="KW-0963">Cytoplasm</keyword>
<comment type="function">
    <text evidence="6">Ligates lysine onto the cytidine present at position 34 of the AUA codon-specific tRNA(Ile) that contains the anticodon CAU, in an ATP-dependent manner. Cytidine is converted to lysidine, thus changing the amino acid specificity of the tRNA from methionine to isoleucine.</text>
</comment>
<dbReference type="InterPro" id="IPR014729">
    <property type="entry name" value="Rossmann-like_a/b/a_fold"/>
</dbReference>
<dbReference type="PANTHER" id="PTHR43033">
    <property type="entry name" value="TRNA(ILE)-LYSIDINE SYNTHASE-RELATED"/>
    <property type="match status" value="1"/>
</dbReference>
<dbReference type="CDD" id="cd01992">
    <property type="entry name" value="TilS_N"/>
    <property type="match status" value="1"/>
</dbReference>
<dbReference type="HAMAP" id="MF_01161">
    <property type="entry name" value="tRNA_Ile_lys_synt"/>
    <property type="match status" value="1"/>
</dbReference>